<organism evidence="1 2">
    <name type="scientific">Sclerotinia sclerotiorum (strain ATCC 18683 / 1980 / Ss-1)</name>
    <name type="common">White mold</name>
    <name type="synonym">Whetzelinia sclerotiorum</name>
    <dbReference type="NCBI Taxonomy" id="665079"/>
    <lineage>
        <taxon>Eukaryota</taxon>
        <taxon>Fungi</taxon>
        <taxon>Dikarya</taxon>
        <taxon>Ascomycota</taxon>
        <taxon>Pezizomycotina</taxon>
        <taxon>Leotiomycetes</taxon>
        <taxon>Helotiales</taxon>
        <taxon>Sclerotiniaceae</taxon>
        <taxon>Sclerotinia</taxon>
    </lineage>
</organism>
<dbReference type="InParanoid" id="A7ETN7"/>
<sequence>MAMTCMKNQQPGRLDQSTNNVHVILVAHGGSKILIESQHRQR</sequence>
<evidence type="ECO:0000313" key="1">
    <source>
        <dbReference type="EMBL" id="EDN92829.1"/>
    </source>
</evidence>
<evidence type="ECO:0000313" key="2">
    <source>
        <dbReference type="Proteomes" id="UP000001312"/>
    </source>
</evidence>
<dbReference type="EMBL" id="CH476632">
    <property type="protein sequence ID" value="EDN92829.1"/>
    <property type="molecule type" value="Genomic_DNA"/>
</dbReference>
<dbReference type="KEGG" id="ssl:SS1G_08694"/>
<accession>A7ETN7</accession>
<reference evidence="2" key="1">
    <citation type="journal article" date="2011" name="PLoS Genet.">
        <title>Genomic analysis of the necrotrophic fungal pathogens Sclerotinia sclerotiorum and Botrytis cinerea.</title>
        <authorList>
            <person name="Amselem J."/>
            <person name="Cuomo C.A."/>
            <person name="van Kan J.A."/>
            <person name="Viaud M."/>
            <person name="Benito E.P."/>
            <person name="Couloux A."/>
            <person name="Coutinho P.M."/>
            <person name="de Vries R.P."/>
            <person name="Dyer P.S."/>
            <person name="Fillinger S."/>
            <person name="Fournier E."/>
            <person name="Gout L."/>
            <person name="Hahn M."/>
            <person name="Kohn L."/>
            <person name="Lapalu N."/>
            <person name="Plummer K.M."/>
            <person name="Pradier J.M."/>
            <person name="Quevillon E."/>
            <person name="Sharon A."/>
            <person name="Simon A."/>
            <person name="ten Have A."/>
            <person name="Tudzynski B."/>
            <person name="Tudzynski P."/>
            <person name="Wincker P."/>
            <person name="Andrew M."/>
            <person name="Anthouard V."/>
            <person name="Beever R.E."/>
            <person name="Beffa R."/>
            <person name="Benoit I."/>
            <person name="Bouzid O."/>
            <person name="Brault B."/>
            <person name="Chen Z."/>
            <person name="Choquer M."/>
            <person name="Collemare J."/>
            <person name="Cotton P."/>
            <person name="Danchin E.G."/>
            <person name="Da Silva C."/>
            <person name="Gautier A."/>
            <person name="Giraud C."/>
            <person name="Giraud T."/>
            <person name="Gonzalez C."/>
            <person name="Grossetete S."/>
            <person name="Guldener U."/>
            <person name="Henrissat B."/>
            <person name="Howlett B.J."/>
            <person name="Kodira C."/>
            <person name="Kretschmer M."/>
            <person name="Lappartient A."/>
            <person name="Leroch M."/>
            <person name="Levis C."/>
            <person name="Mauceli E."/>
            <person name="Neuveglise C."/>
            <person name="Oeser B."/>
            <person name="Pearson M."/>
            <person name="Poulain J."/>
            <person name="Poussereau N."/>
            <person name="Quesneville H."/>
            <person name="Rascle C."/>
            <person name="Schumacher J."/>
            <person name="Segurens B."/>
            <person name="Sexton A."/>
            <person name="Silva E."/>
            <person name="Sirven C."/>
            <person name="Soanes D.M."/>
            <person name="Talbot N.J."/>
            <person name="Templeton M."/>
            <person name="Yandava C."/>
            <person name="Yarden O."/>
            <person name="Zeng Q."/>
            <person name="Rollins J.A."/>
            <person name="Lebrun M.H."/>
            <person name="Dickman M."/>
        </authorList>
    </citation>
    <scope>NUCLEOTIDE SEQUENCE [LARGE SCALE GENOMIC DNA]</scope>
    <source>
        <strain evidence="2">ATCC 18683 / 1980 / Ss-1</strain>
    </source>
</reference>
<name>A7ETN7_SCLS1</name>
<dbReference type="AlphaFoldDB" id="A7ETN7"/>
<keyword evidence="2" id="KW-1185">Reference proteome</keyword>
<proteinExistence type="predicted"/>
<dbReference type="RefSeq" id="XP_001589930.1">
    <property type="nucleotide sequence ID" value="XM_001589880.1"/>
</dbReference>
<gene>
    <name evidence="1" type="ORF">SS1G_08694</name>
</gene>
<dbReference type="Proteomes" id="UP000001312">
    <property type="component" value="Unassembled WGS sequence"/>
</dbReference>
<dbReference type="GeneID" id="5486078"/>
<protein>
    <submittedName>
        <fullName evidence="1">Uncharacterized protein</fullName>
    </submittedName>
</protein>